<dbReference type="PROSITE" id="PS51318">
    <property type="entry name" value="TAT"/>
    <property type="match status" value="1"/>
</dbReference>
<reference evidence="4 5" key="1">
    <citation type="submission" date="2017-09" db="EMBL/GenBank/DDBJ databases">
        <title>The diverse metabolic capabilities of V. boronicumulans make it an excellent choice for continued studies on novel biodegradation.</title>
        <authorList>
            <person name="Sun S."/>
        </authorList>
    </citation>
    <scope>NUCLEOTIDE SEQUENCE [LARGE SCALE GENOMIC DNA]</scope>
    <source>
        <strain evidence="4 5">J1</strain>
    </source>
</reference>
<dbReference type="KEGG" id="vbo:CKY39_02490"/>
<dbReference type="Pfam" id="PF13458">
    <property type="entry name" value="Peripla_BP_6"/>
    <property type="match status" value="1"/>
</dbReference>
<evidence type="ECO:0000313" key="5">
    <source>
        <dbReference type="Proteomes" id="UP000217154"/>
    </source>
</evidence>
<dbReference type="PANTHER" id="PTHR30483">
    <property type="entry name" value="LEUCINE-SPECIFIC-BINDING PROTEIN"/>
    <property type="match status" value="1"/>
</dbReference>
<dbReference type="InterPro" id="IPR006311">
    <property type="entry name" value="TAT_signal"/>
</dbReference>
<gene>
    <name evidence="4" type="ORF">CKY39_02490</name>
</gene>
<dbReference type="AlphaFoldDB" id="A0A250DCX1"/>
<sequence>MSADTPAAISSDLFRAASGALTRRQLVIGGGAAALAGVPALAHAQSKTIKIGYLTTLSGVRANFGEADPWSLERMRATLKDGLTIGGTTYKVEIVVRDTQSDANRGATMSSELLLREKVDLLLVQDSDAALAAGQLCDVNGVPMVSTMGPWQAITFGRGSTPQKGFPFSFHFFWGADDVLKNFFGMWEPLKVERTLGTLYIDNGPGHAFADPATGIPGGAKQRGYKETNGGFFKIATDDFSNQVSSFKAARANIVSGFAYANHFATFWKQAQQAGYRPEVVTMAASFLFPSAVESLGAAGNGMSTEVWWTPNFPFKSSLTGQSAKALAADWEATTGKQWTQPIGYGHALFEVGIAALKNATNPKDKKAVRDALANLQLDSVVGRIDFKGSPIKSVAVTPMVAGQWRKTKAGSKFPYELVITHNSTAKQIPVEDELKLLSQLKAA</sequence>
<dbReference type="InterPro" id="IPR051010">
    <property type="entry name" value="BCAA_transport"/>
</dbReference>
<evidence type="ECO:0000259" key="3">
    <source>
        <dbReference type="Pfam" id="PF13458"/>
    </source>
</evidence>
<protein>
    <submittedName>
        <fullName evidence="4">Branched-chain amino acid ABC transporter substrate-binding protein</fullName>
    </submittedName>
</protein>
<dbReference type="InterPro" id="IPR028081">
    <property type="entry name" value="Leu-bd"/>
</dbReference>
<dbReference type="InterPro" id="IPR028082">
    <property type="entry name" value="Peripla_BP_I"/>
</dbReference>
<evidence type="ECO:0000256" key="2">
    <source>
        <dbReference type="ARBA" id="ARBA00022729"/>
    </source>
</evidence>
<keyword evidence="2" id="KW-0732">Signal</keyword>
<organism evidence="4 5">
    <name type="scientific">Variovorax boronicumulans</name>
    <dbReference type="NCBI Taxonomy" id="436515"/>
    <lineage>
        <taxon>Bacteria</taxon>
        <taxon>Pseudomonadati</taxon>
        <taxon>Pseudomonadota</taxon>
        <taxon>Betaproteobacteria</taxon>
        <taxon>Burkholderiales</taxon>
        <taxon>Comamonadaceae</taxon>
        <taxon>Variovorax</taxon>
    </lineage>
</organism>
<comment type="similarity">
    <text evidence="1">Belongs to the leucine-binding protein family.</text>
</comment>
<evidence type="ECO:0000256" key="1">
    <source>
        <dbReference type="ARBA" id="ARBA00010062"/>
    </source>
</evidence>
<dbReference type="RefSeq" id="WP_095743325.1">
    <property type="nucleotide sequence ID" value="NZ_CP023284.1"/>
</dbReference>
<dbReference type="CDD" id="cd06337">
    <property type="entry name" value="PBP1_ABC_ligand_binding-like"/>
    <property type="match status" value="1"/>
</dbReference>
<dbReference type="Proteomes" id="UP000217154">
    <property type="component" value="Chromosome"/>
</dbReference>
<proteinExistence type="inferred from homology"/>
<accession>A0A250DCX1</accession>
<dbReference type="Gene3D" id="3.40.50.2300">
    <property type="match status" value="2"/>
</dbReference>
<dbReference type="EMBL" id="CP023284">
    <property type="protein sequence ID" value="ATA52215.1"/>
    <property type="molecule type" value="Genomic_DNA"/>
</dbReference>
<dbReference type="PANTHER" id="PTHR30483:SF6">
    <property type="entry name" value="PERIPLASMIC BINDING PROTEIN OF ABC TRANSPORTER FOR NATURAL AMINO ACIDS"/>
    <property type="match status" value="1"/>
</dbReference>
<evidence type="ECO:0000313" key="4">
    <source>
        <dbReference type="EMBL" id="ATA52215.1"/>
    </source>
</evidence>
<feature type="domain" description="Leucine-binding protein" evidence="3">
    <location>
        <begin position="48"/>
        <end position="407"/>
    </location>
</feature>
<dbReference type="SUPFAM" id="SSF53822">
    <property type="entry name" value="Periplasmic binding protein-like I"/>
    <property type="match status" value="1"/>
</dbReference>
<name>A0A250DCX1_9BURK</name>